<proteinExistence type="predicted"/>
<reference evidence="3" key="2">
    <citation type="submission" date="2015-01" db="EMBL/GenBank/DDBJ databases">
        <title>Evolutionary Origins and Diversification of the Mycorrhizal Mutualists.</title>
        <authorList>
            <consortium name="DOE Joint Genome Institute"/>
            <consortium name="Mycorrhizal Genomics Consortium"/>
            <person name="Kohler A."/>
            <person name="Kuo A."/>
            <person name="Nagy L.G."/>
            <person name="Floudas D."/>
            <person name="Copeland A."/>
            <person name="Barry K.W."/>
            <person name="Cichocki N."/>
            <person name="Veneault-Fourrey C."/>
            <person name="LaButti K."/>
            <person name="Lindquist E.A."/>
            <person name="Lipzen A."/>
            <person name="Lundell T."/>
            <person name="Morin E."/>
            <person name="Murat C."/>
            <person name="Riley R."/>
            <person name="Ohm R."/>
            <person name="Sun H."/>
            <person name="Tunlid A."/>
            <person name="Henrissat B."/>
            <person name="Grigoriev I.V."/>
            <person name="Hibbett D.S."/>
            <person name="Martin F."/>
        </authorList>
    </citation>
    <scope>NUCLEOTIDE SEQUENCE [LARGE SCALE GENOMIC DNA]</scope>
    <source>
        <strain evidence="3">Foug A</strain>
    </source>
</reference>
<reference evidence="2 3" key="1">
    <citation type="submission" date="2014-04" db="EMBL/GenBank/DDBJ databases">
        <authorList>
            <consortium name="DOE Joint Genome Institute"/>
            <person name="Kuo A."/>
            <person name="Kohler A."/>
            <person name="Nagy L.G."/>
            <person name="Floudas D."/>
            <person name="Copeland A."/>
            <person name="Barry K.W."/>
            <person name="Cichocki N."/>
            <person name="Veneault-Fourrey C."/>
            <person name="LaButti K."/>
            <person name="Lindquist E.A."/>
            <person name="Lipzen A."/>
            <person name="Lundell T."/>
            <person name="Morin E."/>
            <person name="Murat C."/>
            <person name="Sun H."/>
            <person name="Tunlid A."/>
            <person name="Henrissat B."/>
            <person name="Grigoriev I.V."/>
            <person name="Hibbett D.S."/>
            <person name="Martin F."/>
            <person name="Nordberg H.P."/>
            <person name="Cantor M.N."/>
            <person name="Hua S.X."/>
        </authorList>
    </citation>
    <scope>NUCLEOTIDE SEQUENCE [LARGE SCALE GENOMIC DNA]</scope>
    <source>
        <strain evidence="2 3">Foug A</strain>
    </source>
</reference>
<dbReference type="OrthoDB" id="10256179at2759"/>
<dbReference type="PANTHER" id="PTHR47563">
    <property type="entry name" value="PROTEIN FMP25, MITOCHONDRIAL"/>
    <property type="match status" value="1"/>
</dbReference>
<feature type="repeat" description="RCC1" evidence="1">
    <location>
        <begin position="376"/>
        <end position="436"/>
    </location>
</feature>
<dbReference type="InParanoid" id="A0A0C3AK55"/>
<dbReference type="InterPro" id="IPR053245">
    <property type="entry name" value="MitoProcess-Associated"/>
</dbReference>
<keyword evidence="3" id="KW-1185">Reference proteome</keyword>
<dbReference type="AlphaFoldDB" id="A0A0C3AK55"/>
<protein>
    <submittedName>
        <fullName evidence="2">Uncharacterized protein</fullName>
    </submittedName>
</protein>
<dbReference type="STRING" id="1036808.A0A0C3AK55"/>
<gene>
    <name evidence="2" type="ORF">SCLCIDRAFT_1212503</name>
</gene>
<dbReference type="GO" id="GO:0005743">
    <property type="term" value="C:mitochondrial inner membrane"/>
    <property type="evidence" value="ECO:0007669"/>
    <property type="project" value="TreeGrafter"/>
</dbReference>
<dbReference type="Pfam" id="PF00415">
    <property type="entry name" value="RCC1"/>
    <property type="match status" value="1"/>
</dbReference>
<dbReference type="Gene3D" id="2.130.10.30">
    <property type="entry name" value="Regulator of chromosome condensation 1/beta-lactamase-inhibitor protein II"/>
    <property type="match status" value="1"/>
</dbReference>
<dbReference type="InterPro" id="IPR009091">
    <property type="entry name" value="RCC1/BLIP-II"/>
</dbReference>
<dbReference type="SUPFAM" id="SSF50985">
    <property type="entry name" value="RCC1/BLIP-II"/>
    <property type="match status" value="1"/>
</dbReference>
<dbReference type="Proteomes" id="UP000053989">
    <property type="component" value="Unassembled WGS sequence"/>
</dbReference>
<organism evidence="2 3">
    <name type="scientific">Scleroderma citrinum Foug A</name>
    <dbReference type="NCBI Taxonomy" id="1036808"/>
    <lineage>
        <taxon>Eukaryota</taxon>
        <taxon>Fungi</taxon>
        <taxon>Dikarya</taxon>
        <taxon>Basidiomycota</taxon>
        <taxon>Agaricomycotina</taxon>
        <taxon>Agaricomycetes</taxon>
        <taxon>Agaricomycetidae</taxon>
        <taxon>Boletales</taxon>
        <taxon>Sclerodermatineae</taxon>
        <taxon>Sclerodermataceae</taxon>
        <taxon>Scleroderma</taxon>
    </lineage>
</organism>
<dbReference type="InterPro" id="IPR000408">
    <property type="entry name" value="Reg_chr_condens"/>
</dbReference>
<evidence type="ECO:0000313" key="2">
    <source>
        <dbReference type="EMBL" id="KIM65332.1"/>
    </source>
</evidence>
<dbReference type="PROSITE" id="PS50012">
    <property type="entry name" value="RCC1_3"/>
    <property type="match status" value="1"/>
</dbReference>
<dbReference type="GO" id="GO:0034551">
    <property type="term" value="P:mitochondrial respiratory chain complex III assembly"/>
    <property type="evidence" value="ECO:0007669"/>
    <property type="project" value="TreeGrafter"/>
</dbReference>
<dbReference type="PANTHER" id="PTHR47563:SF1">
    <property type="entry name" value="PROTEIN FMP25, MITOCHONDRIAL"/>
    <property type="match status" value="1"/>
</dbReference>
<accession>A0A0C3AK55</accession>
<dbReference type="HOGENOM" id="CLU_021989_0_0_1"/>
<sequence>MLGTTASRCIRLHSRALHTRSATQLAHSARSRSAIFATATVSAAAVAVWCISNNVIHNDGVATSPSQISTEENIQRDPSINSTGVDENGSIQAVVWGSNKSNLIDPNAPDIDTVQRPTNVKWLENVALRDLVLHEHHAACVDGRGNVYQWGDGFFGSVTTETKKPKATLCGKDIVKLQLTESRVYALSSSGKVYTFAASEEKQKRPTGSANSSWWSVGWLLGGDPTTIDFIELSPREKLNWGEYFTAIAAGRDHLLALTSAGRTYSHPVNKNANTYGQLGLRHVDLPAPSSASGNASQTRITVELIPKSVADPYARASPYSRVPVPNNSTSENLDTVDDKHIRFSDSLFEIPALKDVKVSQIASGRHSSHVNTDAGRVLGWGANEFGQIGLGSGITLDTIIVPTEVVLTRNISTQLKTKCLQIFAGGDLTFFVAKRTGGDPPRYVDVLSCGNGQWGGLGINLYTTAQANPVRVKNISGLLEYDEKTQGLAPILPEAISVSPTGHALFTLDTLAHAGPGAAGRDLLVSGFNYDYQLGTGNRKSLPVPTILQRPEGGRFLLGRRTTTVMDMAGKTWRRNALVEQCAAAGYGNSFIYWRIQS</sequence>
<evidence type="ECO:0000256" key="1">
    <source>
        <dbReference type="PROSITE-ProRule" id="PRU00235"/>
    </source>
</evidence>
<evidence type="ECO:0000313" key="3">
    <source>
        <dbReference type="Proteomes" id="UP000053989"/>
    </source>
</evidence>
<name>A0A0C3AK55_9AGAM</name>
<dbReference type="EMBL" id="KN822023">
    <property type="protein sequence ID" value="KIM65332.1"/>
    <property type="molecule type" value="Genomic_DNA"/>
</dbReference>